<dbReference type="PRINTS" id="PR00449">
    <property type="entry name" value="RASTRNSFRMNG"/>
</dbReference>
<dbReference type="GO" id="GO:0016491">
    <property type="term" value="F:oxidoreductase activity"/>
    <property type="evidence" value="ECO:0007669"/>
    <property type="project" value="UniProtKB-KW"/>
</dbReference>
<feature type="compositionally biased region" description="Basic and acidic residues" evidence="2">
    <location>
        <begin position="78"/>
        <end position="103"/>
    </location>
</feature>
<evidence type="ECO:0000313" key="4">
    <source>
        <dbReference type="EMBL" id="THH12030.1"/>
    </source>
</evidence>
<keyword evidence="5" id="KW-1185">Reference proteome</keyword>
<gene>
    <name evidence="4" type="ORF">EW145_g285</name>
</gene>
<dbReference type="PANTHER" id="PTHR43625">
    <property type="entry name" value="AFLATOXIN B1 ALDEHYDE REDUCTASE"/>
    <property type="match status" value="1"/>
</dbReference>
<dbReference type="OrthoDB" id="37537at2759"/>
<dbReference type="InterPro" id="IPR001806">
    <property type="entry name" value="Small_GTPase"/>
</dbReference>
<feature type="domain" description="NADP-dependent oxidoreductase" evidence="3">
    <location>
        <begin position="23"/>
        <end position="67"/>
    </location>
</feature>
<organism evidence="4 5">
    <name type="scientific">Phellinidium pouzarii</name>
    <dbReference type="NCBI Taxonomy" id="167371"/>
    <lineage>
        <taxon>Eukaryota</taxon>
        <taxon>Fungi</taxon>
        <taxon>Dikarya</taxon>
        <taxon>Basidiomycota</taxon>
        <taxon>Agaricomycotina</taxon>
        <taxon>Agaricomycetes</taxon>
        <taxon>Hymenochaetales</taxon>
        <taxon>Hymenochaetaceae</taxon>
        <taxon>Phellinidium</taxon>
    </lineage>
</organism>
<dbReference type="Gene3D" id="3.40.50.300">
    <property type="entry name" value="P-loop containing nucleotide triphosphate hydrolases"/>
    <property type="match status" value="1"/>
</dbReference>
<evidence type="ECO:0000259" key="3">
    <source>
        <dbReference type="Pfam" id="PF00248"/>
    </source>
</evidence>
<evidence type="ECO:0000256" key="1">
    <source>
        <dbReference type="ARBA" id="ARBA00023002"/>
    </source>
</evidence>
<reference evidence="4 5" key="1">
    <citation type="submission" date="2019-02" db="EMBL/GenBank/DDBJ databases">
        <title>Genome sequencing of the rare red list fungi Phellinidium pouzarii.</title>
        <authorList>
            <person name="Buettner E."/>
            <person name="Kellner H."/>
        </authorList>
    </citation>
    <scope>NUCLEOTIDE SEQUENCE [LARGE SCALE GENOMIC DNA]</scope>
    <source>
        <strain evidence="4 5">DSM 108285</strain>
    </source>
</reference>
<sequence>MSAPLRKIPTRRLGANGPTVSAVGLGAMTIGSSYIKTDKEAAFKALTYAADRGMTFWDCADIYGTTELDLANAPRGPQRADRSCPRDAERALRDGRDQVDRSQRVHSIHTLKRARTVKGVGERVVAAQMEFSPFSMNIEKNGFAPVAKEEGVAIVAYSPLGRGMISGRFRSRADFDANDTRLRYPRFSEENFLKNLVLTDKVQIIADKYDATPSQDTLALILAEDENYRQSFMSTSKWIDEVRSERGNDVIIVLVGNKADLSDKRQVTLEEATQRSEELDILFMETSAKAGHNVKSLFKKIAMSLPGMEKEGQSAEAQNNKVDVTKPSENEVPEASSCQC</sequence>
<dbReference type="AlphaFoldDB" id="A0A4S4LPK1"/>
<feature type="region of interest" description="Disordered" evidence="2">
    <location>
        <begin position="309"/>
        <end position="340"/>
    </location>
</feature>
<dbReference type="PANTHER" id="PTHR43625:SF40">
    <property type="entry name" value="ALDO-KETO REDUCTASE YAKC [NADP(+)]"/>
    <property type="match status" value="1"/>
</dbReference>
<evidence type="ECO:0000256" key="2">
    <source>
        <dbReference type="SAM" id="MobiDB-lite"/>
    </source>
</evidence>
<dbReference type="SMART" id="SM00173">
    <property type="entry name" value="RAS"/>
    <property type="match status" value="1"/>
</dbReference>
<dbReference type="GO" id="GO:0003924">
    <property type="term" value="F:GTPase activity"/>
    <property type="evidence" value="ECO:0007669"/>
    <property type="project" value="InterPro"/>
</dbReference>
<dbReference type="SUPFAM" id="SSF52540">
    <property type="entry name" value="P-loop containing nucleoside triphosphate hydrolases"/>
    <property type="match status" value="1"/>
</dbReference>
<dbReference type="SMART" id="SM00174">
    <property type="entry name" value="RHO"/>
    <property type="match status" value="1"/>
</dbReference>
<dbReference type="Proteomes" id="UP000308199">
    <property type="component" value="Unassembled WGS sequence"/>
</dbReference>
<dbReference type="SMART" id="SM00175">
    <property type="entry name" value="RAB"/>
    <property type="match status" value="1"/>
</dbReference>
<keyword evidence="1" id="KW-0560">Oxidoreductase</keyword>
<feature type="region of interest" description="Disordered" evidence="2">
    <location>
        <begin position="71"/>
        <end position="103"/>
    </location>
</feature>
<dbReference type="Gene3D" id="3.20.20.100">
    <property type="entry name" value="NADP-dependent oxidoreductase domain"/>
    <property type="match status" value="1"/>
</dbReference>
<proteinExistence type="predicted"/>
<dbReference type="PROSITE" id="PS51419">
    <property type="entry name" value="RAB"/>
    <property type="match status" value="1"/>
</dbReference>
<protein>
    <recommendedName>
        <fullName evidence="3">NADP-dependent oxidoreductase domain-containing protein</fullName>
    </recommendedName>
</protein>
<dbReference type="SUPFAM" id="SSF51430">
    <property type="entry name" value="NAD(P)-linked oxidoreductase"/>
    <property type="match status" value="1"/>
</dbReference>
<dbReference type="InterPro" id="IPR023210">
    <property type="entry name" value="NADP_OxRdtase_dom"/>
</dbReference>
<evidence type="ECO:0000313" key="5">
    <source>
        <dbReference type="Proteomes" id="UP000308199"/>
    </source>
</evidence>
<dbReference type="InterPro" id="IPR036812">
    <property type="entry name" value="NAD(P)_OxRdtase_dom_sf"/>
</dbReference>
<dbReference type="GO" id="GO:0005525">
    <property type="term" value="F:GTP binding"/>
    <property type="evidence" value="ECO:0007669"/>
    <property type="project" value="InterPro"/>
</dbReference>
<name>A0A4S4LPK1_9AGAM</name>
<accession>A0A4S4LPK1</accession>
<dbReference type="Pfam" id="PF00071">
    <property type="entry name" value="Ras"/>
    <property type="match status" value="1"/>
</dbReference>
<dbReference type="EMBL" id="SGPK01000005">
    <property type="protein sequence ID" value="THH12030.1"/>
    <property type="molecule type" value="Genomic_DNA"/>
</dbReference>
<dbReference type="InterPro" id="IPR027417">
    <property type="entry name" value="P-loop_NTPase"/>
</dbReference>
<comment type="caution">
    <text evidence="4">The sequence shown here is derived from an EMBL/GenBank/DDBJ whole genome shotgun (WGS) entry which is preliminary data.</text>
</comment>
<dbReference type="GO" id="GO:0005737">
    <property type="term" value="C:cytoplasm"/>
    <property type="evidence" value="ECO:0007669"/>
    <property type="project" value="TreeGrafter"/>
</dbReference>
<dbReference type="InterPro" id="IPR050791">
    <property type="entry name" value="Aldo-Keto_reductase"/>
</dbReference>
<dbReference type="Pfam" id="PF00248">
    <property type="entry name" value="Aldo_ket_red"/>
    <property type="match status" value="1"/>
</dbReference>